<dbReference type="GO" id="GO:0009279">
    <property type="term" value="C:cell outer membrane"/>
    <property type="evidence" value="ECO:0007669"/>
    <property type="project" value="UniProtKB-SubCell"/>
</dbReference>
<sequence>MYSPKILIIAYALILTGCVSLAPEYQRPNFNLPHQFSGNVSDVVTRDKTAQDKTELAIPSWSQFIQDPQMKSVIEIALEKNSDLYLAALDVEEARVRFGLAGAEKYPQISSSMSGDYGQSLESGSSFNKKYSAGVDISYELDFFGRIKNLSDADKAKFIASQEMKRATQIITIKTVAEAYLDVVYSQKLLLIAQETKQSYLNSQSIVMQKVAAGKAALSDLEQAKGQVQSISINIEKIESEIAKNENLLNFLTNDYVTKINLDLGRYEPNYPLITTPSDIPSEILLKRPDIMAAEQNIISENASIGVARAAFFPSISFNTGIENSNDSLTGLFDSSNGIWNFIPKITLPIFTGGTNSRNLELANIRKNKAIANYEKSIQVAFREVKDALVIKSSLEKQLISQVQYVNTLQNVLTQKQASYRYGSLSYLDVLEAQRSLFTEQQNLLMLKIEQQKNEINLFSALGGGLIKS</sequence>
<evidence type="ECO:0000313" key="6">
    <source>
        <dbReference type="Proteomes" id="UP000674270"/>
    </source>
</evidence>
<dbReference type="SUPFAM" id="SSF56954">
    <property type="entry name" value="Outer membrane efflux proteins (OEP)"/>
    <property type="match status" value="1"/>
</dbReference>
<keyword evidence="3" id="KW-1134">Transmembrane beta strand</keyword>
<dbReference type="GO" id="GO:0015562">
    <property type="term" value="F:efflux transmembrane transporter activity"/>
    <property type="evidence" value="ECO:0007669"/>
    <property type="project" value="InterPro"/>
</dbReference>
<evidence type="ECO:0000256" key="4">
    <source>
        <dbReference type="SAM" id="Coils"/>
    </source>
</evidence>
<dbReference type="Proteomes" id="UP000674270">
    <property type="component" value="Unassembled WGS sequence"/>
</dbReference>
<gene>
    <name evidence="5" type="ORF">J7T18_18370</name>
</gene>
<dbReference type="InterPro" id="IPR003423">
    <property type="entry name" value="OMP_efflux"/>
</dbReference>
<dbReference type="NCBIfam" id="TIGR01845">
    <property type="entry name" value="outer_NodT"/>
    <property type="match status" value="1"/>
</dbReference>
<comment type="caution">
    <text evidence="5">The sequence shown here is derived from an EMBL/GenBank/DDBJ whole genome shotgun (WGS) entry which is preliminary data.</text>
</comment>
<protein>
    <submittedName>
        <fullName evidence="5">Efflux transporter outer membrane subunit</fullName>
    </submittedName>
</protein>
<dbReference type="PROSITE" id="PS51257">
    <property type="entry name" value="PROKAR_LIPOPROTEIN"/>
    <property type="match status" value="1"/>
</dbReference>
<evidence type="ECO:0000313" key="5">
    <source>
        <dbReference type="EMBL" id="MBQ0270260.1"/>
    </source>
</evidence>
<dbReference type="InterPro" id="IPR010131">
    <property type="entry name" value="MdtP/NodT-like"/>
</dbReference>
<evidence type="ECO:0000256" key="3">
    <source>
        <dbReference type="RuleBase" id="RU362097"/>
    </source>
</evidence>
<comment type="similarity">
    <text evidence="2 3">Belongs to the outer membrane factor (OMF) (TC 1.B.17) family.</text>
</comment>
<dbReference type="Gene3D" id="1.20.1600.10">
    <property type="entry name" value="Outer membrane efflux proteins (OEP)"/>
    <property type="match status" value="1"/>
</dbReference>
<dbReference type="Gene3D" id="2.20.200.10">
    <property type="entry name" value="Outer membrane efflux proteins (OEP)"/>
    <property type="match status" value="1"/>
</dbReference>
<dbReference type="AlphaFoldDB" id="A0A8I2DCS6"/>
<name>A0A8I2DCS6_9GAMM</name>
<dbReference type="PANTHER" id="PTHR30203">
    <property type="entry name" value="OUTER MEMBRANE CATION EFFLUX PROTEIN"/>
    <property type="match status" value="1"/>
</dbReference>
<keyword evidence="3" id="KW-0564">Palmitate</keyword>
<accession>A0A8I2DCS6</accession>
<dbReference type="PANTHER" id="PTHR30203:SF32">
    <property type="entry name" value="CATION EFFLUX SYSTEM PROTEIN CUSC"/>
    <property type="match status" value="1"/>
</dbReference>
<keyword evidence="4" id="KW-0175">Coiled coil</keyword>
<evidence type="ECO:0000256" key="2">
    <source>
        <dbReference type="ARBA" id="ARBA00007613"/>
    </source>
</evidence>
<dbReference type="Pfam" id="PF02321">
    <property type="entry name" value="OEP"/>
    <property type="match status" value="2"/>
</dbReference>
<feature type="coiled-coil region" evidence="4">
    <location>
        <begin position="221"/>
        <end position="255"/>
    </location>
</feature>
<reference evidence="5" key="1">
    <citation type="submission" date="2021-03" db="EMBL/GenBank/DDBJ databases">
        <authorList>
            <person name="Stanton E."/>
        </authorList>
    </citation>
    <scope>NUCLEOTIDE SEQUENCE</scope>
    <source>
        <strain evidence="5">2020EL-00113</strain>
    </source>
</reference>
<evidence type="ECO:0000256" key="1">
    <source>
        <dbReference type="ARBA" id="ARBA00004459"/>
    </source>
</evidence>
<proteinExistence type="inferred from homology"/>
<organism evidence="5 6">
    <name type="scientific">Providencia huaxiensis</name>
    <dbReference type="NCBI Taxonomy" id="2027290"/>
    <lineage>
        <taxon>Bacteria</taxon>
        <taxon>Pseudomonadati</taxon>
        <taxon>Pseudomonadota</taxon>
        <taxon>Gammaproteobacteria</taxon>
        <taxon>Enterobacterales</taxon>
        <taxon>Morganellaceae</taxon>
        <taxon>Providencia</taxon>
    </lineage>
</organism>
<keyword evidence="3" id="KW-0812">Transmembrane</keyword>
<dbReference type="RefSeq" id="WP_210848851.1">
    <property type="nucleotide sequence ID" value="NZ_JAGKLY010000011.1"/>
</dbReference>
<keyword evidence="3" id="KW-0472">Membrane</keyword>
<comment type="subcellular location">
    <subcellularLocation>
        <location evidence="1 3">Cell outer membrane</location>
        <topology evidence="1 3">Lipid-anchor</topology>
    </subcellularLocation>
</comment>
<keyword evidence="3" id="KW-0449">Lipoprotein</keyword>
<dbReference type="EMBL" id="JAGKLY010000011">
    <property type="protein sequence ID" value="MBQ0270260.1"/>
    <property type="molecule type" value="Genomic_DNA"/>
</dbReference>